<proteinExistence type="predicted"/>
<organism evidence="2 3">
    <name type="scientific">Streptomyces polyasparticus</name>
    <dbReference type="NCBI Taxonomy" id="2767826"/>
    <lineage>
        <taxon>Bacteria</taxon>
        <taxon>Bacillati</taxon>
        <taxon>Actinomycetota</taxon>
        <taxon>Actinomycetes</taxon>
        <taxon>Kitasatosporales</taxon>
        <taxon>Streptomycetaceae</taxon>
        <taxon>Streptomyces</taxon>
    </lineage>
</organism>
<dbReference type="EMBL" id="JACTVJ010000018">
    <property type="protein sequence ID" value="MBC9717166.1"/>
    <property type="molecule type" value="Genomic_DNA"/>
</dbReference>
<feature type="domain" description="Knr4/Smi1-like" evidence="1">
    <location>
        <begin position="165"/>
        <end position="314"/>
    </location>
</feature>
<gene>
    <name evidence="2" type="ORF">H9Y04_32020</name>
</gene>
<dbReference type="SMART" id="SM00860">
    <property type="entry name" value="SMI1_KNR4"/>
    <property type="match status" value="1"/>
</dbReference>
<evidence type="ECO:0000313" key="3">
    <source>
        <dbReference type="Proteomes" id="UP000642284"/>
    </source>
</evidence>
<name>A0ABR7SNW1_9ACTN</name>
<dbReference type="SUPFAM" id="SSF160631">
    <property type="entry name" value="SMI1/KNR4-like"/>
    <property type="match status" value="1"/>
</dbReference>
<evidence type="ECO:0000259" key="1">
    <source>
        <dbReference type="SMART" id="SM00860"/>
    </source>
</evidence>
<dbReference type="Proteomes" id="UP000642284">
    <property type="component" value="Unassembled WGS sequence"/>
</dbReference>
<dbReference type="Gene3D" id="3.40.1580.10">
    <property type="entry name" value="SMI1/KNR4-like"/>
    <property type="match status" value="1"/>
</dbReference>
<dbReference type="InterPro" id="IPR018958">
    <property type="entry name" value="Knr4/Smi1-like_dom"/>
</dbReference>
<keyword evidence="3" id="KW-1185">Reference proteome</keyword>
<protein>
    <submittedName>
        <fullName evidence="2">SMI1/KNR4 family protein</fullName>
    </submittedName>
</protein>
<sequence>MSLARIREFATWEPVLGLLWEANWERLAEPGGFVAGQAGRWGFSLPLSPSRPRPGRAAQVKDRPDKFDVMRELSGLVADAGVEEIALMAEISAGGRAVLRLMEPNTAVSAGIGSAHPGALILVEGAVPEPWRRLPEPSPGAVPAPSADPVELERLLRERLPRDVGASEAEIAAAEARLGVELPAELMALYRVTGAPRRASGPEQRYEDLEQQAMAVGCELFPLDRVYVADAASRPAPWQHGATAAVHTAPDAAVQQLVGSPGWIVFGDTGGGDRIALDLTPGPGGHIGQVIVIDHEQNAGAGLVAASLTDLVCRRTSRGGGGTEGPSPVAHVNRACLQSIEAAAHPGLEVLSLGVWSGEPFRLAPVLGLPRLRTLSAYPGTLADPLEIGQLEHLEFLELAPEDWRVLLDAKAVPPSLKACAVETRQHHHPLEITELSNEILALWGRPPITWTTLEGDLAG</sequence>
<evidence type="ECO:0000313" key="2">
    <source>
        <dbReference type="EMBL" id="MBC9717166.1"/>
    </source>
</evidence>
<reference evidence="2 3" key="1">
    <citation type="submission" date="2020-08" db="EMBL/GenBank/DDBJ databases">
        <title>Genemic of Streptomyces polyaspartic.</title>
        <authorList>
            <person name="Liu W."/>
        </authorList>
    </citation>
    <scope>NUCLEOTIDE SEQUENCE [LARGE SCALE GENOMIC DNA]</scope>
    <source>
        <strain evidence="2 3">TRM66268-LWL</strain>
    </source>
</reference>
<accession>A0ABR7SNW1</accession>
<dbReference type="InterPro" id="IPR037883">
    <property type="entry name" value="Knr4/Smi1-like_sf"/>
</dbReference>
<comment type="caution">
    <text evidence="2">The sequence shown here is derived from an EMBL/GenBank/DDBJ whole genome shotgun (WGS) entry which is preliminary data.</text>
</comment>
<dbReference type="Pfam" id="PF09346">
    <property type="entry name" value="SMI1_KNR4"/>
    <property type="match status" value="1"/>
</dbReference>